<dbReference type="PANTHER" id="PTHR43522:SF2">
    <property type="entry name" value="TRANSKETOLASE 1-RELATED"/>
    <property type="match status" value="1"/>
</dbReference>
<dbReference type="RefSeq" id="WP_177077043.1">
    <property type="nucleotide sequence ID" value="NZ_JACARG010000014.1"/>
</dbReference>
<feature type="binding site" evidence="14">
    <location>
        <position position="279"/>
    </location>
    <ligand>
        <name>substrate</name>
    </ligand>
</feature>
<comment type="cofactor">
    <cofactor evidence="2">
        <name>Co(2+)</name>
        <dbReference type="ChEBI" id="CHEBI:48828"/>
    </cofactor>
</comment>
<dbReference type="EMBL" id="JACARG010000014">
    <property type="protein sequence ID" value="NWE13009.1"/>
    <property type="molecule type" value="Genomic_DNA"/>
</dbReference>
<evidence type="ECO:0000313" key="20">
    <source>
        <dbReference type="EMBL" id="NWE13009.1"/>
    </source>
</evidence>
<gene>
    <name evidence="20" type="primary">tkt</name>
    <name evidence="20" type="ORF">HX822_08695</name>
</gene>
<comment type="caution">
    <text evidence="20">The sequence shown here is derived from an EMBL/GenBank/DDBJ whole genome shotgun (WGS) entry which is preliminary data.</text>
</comment>
<dbReference type="InterPro" id="IPR029061">
    <property type="entry name" value="THDP-binding"/>
</dbReference>
<comment type="subunit">
    <text evidence="4 18">Homodimer.</text>
</comment>
<evidence type="ECO:0000256" key="1">
    <source>
        <dbReference type="ARBA" id="ARBA00001913"/>
    </source>
</evidence>
<dbReference type="SUPFAM" id="SSF52922">
    <property type="entry name" value="TK C-terminal domain-like"/>
    <property type="match status" value="1"/>
</dbReference>
<comment type="function">
    <text evidence="18">Catalyzes the transfer of a two-carbon ketol group from a ketose donor to an aldose acceptor, via a covalent intermediate with the cofactor thiamine pyrophosphate.</text>
</comment>
<protein>
    <recommendedName>
        <fullName evidence="5 12">Transketolase</fullName>
        <ecNumber evidence="5 12">2.2.1.1</ecNumber>
    </recommendedName>
</protein>
<feature type="binding site" evidence="15">
    <location>
        <position position="456"/>
    </location>
    <ligand>
        <name>thiamine diphosphate</name>
        <dbReference type="ChEBI" id="CHEBI:58937"/>
    </ligand>
</feature>
<feature type="binding site" evidence="14">
    <location>
        <position position="480"/>
    </location>
    <ligand>
        <name>substrate</name>
    </ligand>
</feature>
<dbReference type="Proteomes" id="UP000531950">
    <property type="component" value="Unassembled WGS sequence"/>
</dbReference>
<evidence type="ECO:0000256" key="13">
    <source>
        <dbReference type="PIRSR" id="PIRSR605478-1"/>
    </source>
</evidence>
<feature type="binding site" evidence="14">
    <location>
        <position position="375"/>
    </location>
    <ligand>
        <name>substrate</name>
    </ligand>
</feature>
<dbReference type="Gene3D" id="3.40.50.920">
    <property type="match status" value="1"/>
</dbReference>
<evidence type="ECO:0000256" key="8">
    <source>
        <dbReference type="ARBA" id="ARBA00022837"/>
    </source>
</evidence>
<dbReference type="InterPro" id="IPR049557">
    <property type="entry name" value="Transketolase_CS"/>
</dbReference>
<dbReference type="InterPro" id="IPR009014">
    <property type="entry name" value="Transketo_C/PFOR_II"/>
</dbReference>
<dbReference type="CDD" id="cd02012">
    <property type="entry name" value="TPP_TK"/>
    <property type="match status" value="1"/>
</dbReference>
<keyword evidence="8 18" id="KW-0106">Calcium</keyword>
<dbReference type="InterPro" id="IPR005478">
    <property type="entry name" value="Transketolase_bac-like"/>
</dbReference>
<evidence type="ECO:0000256" key="2">
    <source>
        <dbReference type="ARBA" id="ARBA00001941"/>
    </source>
</evidence>
<dbReference type="InterPro" id="IPR033247">
    <property type="entry name" value="Transketolase_fam"/>
</dbReference>
<dbReference type="FunFam" id="3.40.50.970:FF:000003">
    <property type="entry name" value="Transketolase"/>
    <property type="match status" value="1"/>
</dbReference>
<organism evidence="20 21">
    <name type="scientific">Pseudomonas yamanorum</name>
    <dbReference type="NCBI Taxonomy" id="515393"/>
    <lineage>
        <taxon>Bacteria</taxon>
        <taxon>Pseudomonadati</taxon>
        <taxon>Pseudomonadota</taxon>
        <taxon>Gammaproteobacteria</taxon>
        <taxon>Pseudomonadales</taxon>
        <taxon>Pseudomonadaceae</taxon>
        <taxon>Pseudomonas</taxon>
    </lineage>
</organism>
<feature type="binding site" evidence="15">
    <location>
        <begin position="132"/>
        <end position="134"/>
    </location>
    <ligand>
        <name>thiamine diphosphate</name>
        <dbReference type="ChEBI" id="CHEBI:58937"/>
    </ligand>
</feature>
<feature type="binding site" evidence="15">
    <location>
        <position position="203"/>
    </location>
    <ligand>
        <name>thiamine diphosphate</name>
        <dbReference type="ChEBI" id="CHEBI:58937"/>
    </ligand>
</feature>
<keyword evidence="6 18" id="KW-0808">Transferase</keyword>
<feature type="binding site" evidence="16">
    <location>
        <position position="203"/>
    </location>
    <ligand>
        <name>Mg(2+)</name>
        <dbReference type="ChEBI" id="CHEBI:18420"/>
    </ligand>
</feature>
<comment type="cofactor">
    <cofactor evidence="16">
        <name>Mg(2+)</name>
        <dbReference type="ChEBI" id="CHEBI:18420"/>
    </cofactor>
    <text evidence="16">Binds 1 Mg(2+) ion per subunit. Can also utilize other divalent metal cations, such as Ca(2+), Mn(2+) and Co(2+).</text>
</comment>
<keyword evidence="9 16" id="KW-0460">Magnesium</keyword>
<dbReference type="Gene3D" id="3.40.50.970">
    <property type="match status" value="2"/>
</dbReference>
<evidence type="ECO:0000256" key="14">
    <source>
        <dbReference type="PIRSR" id="PIRSR605478-2"/>
    </source>
</evidence>
<proteinExistence type="inferred from homology"/>
<comment type="cofactor">
    <cofactor evidence="1">
        <name>Ca(2+)</name>
        <dbReference type="ChEBI" id="CHEBI:29108"/>
    </cofactor>
</comment>
<dbReference type="AlphaFoldDB" id="A0A7Y8JP15"/>
<feature type="active site" description="Proton donor" evidence="13">
    <location>
        <position position="431"/>
    </location>
</feature>
<dbReference type="NCBIfam" id="TIGR00232">
    <property type="entry name" value="tktlase_bact"/>
    <property type="match status" value="1"/>
</dbReference>
<accession>A0A7Y8JP15</accession>
<dbReference type="FunFam" id="3.40.50.920:FF:000003">
    <property type="entry name" value="Transketolase"/>
    <property type="match status" value="1"/>
</dbReference>
<evidence type="ECO:0000313" key="21">
    <source>
        <dbReference type="Proteomes" id="UP000531950"/>
    </source>
</evidence>
<feature type="domain" description="Transketolase-like pyrimidine-binding" evidence="19">
    <location>
        <begin position="372"/>
        <end position="544"/>
    </location>
</feature>
<comment type="cofactor">
    <cofactor evidence="18">
        <name>Mg(2+)</name>
        <dbReference type="ChEBI" id="CHEBI:18420"/>
    </cofactor>
    <cofactor evidence="18">
        <name>Ca(2+)</name>
        <dbReference type="ChEBI" id="CHEBI:29108"/>
    </cofactor>
    <cofactor evidence="18">
        <name>Mn(2+)</name>
        <dbReference type="ChEBI" id="CHEBI:29035"/>
    </cofactor>
    <cofactor evidence="18">
        <name>Co(2+)</name>
        <dbReference type="ChEBI" id="CHEBI:48828"/>
    </cofactor>
    <text evidence="18">Binds 1 Mg(2+) ion per subunit. Can also utilize other divalent metal cations, such as Ca(2+), Mn(2+) and Co(2+).</text>
</comment>
<dbReference type="GO" id="GO:0005829">
    <property type="term" value="C:cytosol"/>
    <property type="evidence" value="ECO:0007669"/>
    <property type="project" value="TreeGrafter"/>
</dbReference>
<dbReference type="InterPro" id="IPR005474">
    <property type="entry name" value="Transketolase_N"/>
</dbReference>
<dbReference type="FunFam" id="3.40.50.970:FF:000004">
    <property type="entry name" value="Transketolase"/>
    <property type="match status" value="1"/>
</dbReference>
<name>A0A7Y8JP15_9PSED</name>
<evidence type="ECO:0000256" key="9">
    <source>
        <dbReference type="ARBA" id="ARBA00022842"/>
    </source>
</evidence>
<dbReference type="InterPro" id="IPR005475">
    <property type="entry name" value="Transketolase-like_Pyr-bd"/>
</dbReference>
<feature type="binding site" evidence="14">
    <location>
        <position position="539"/>
    </location>
    <ligand>
        <name>substrate</name>
    </ligand>
</feature>
<feature type="binding site" evidence="14">
    <location>
        <position position="492"/>
    </location>
    <ligand>
        <name>substrate</name>
    </ligand>
</feature>
<dbReference type="GO" id="GO:0009052">
    <property type="term" value="P:pentose-phosphate shunt, non-oxidative branch"/>
    <property type="evidence" value="ECO:0007669"/>
    <property type="project" value="UniProtKB-ARBA"/>
</dbReference>
<evidence type="ECO:0000256" key="15">
    <source>
        <dbReference type="PIRSR" id="PIRSR605478-3"/>
    </source>
</evidence>
<dbReference type="PANTHER" id="PTHR43522">
    <property type="entry name" value="TRANSKETOLASE"/>
    <property type="match status" value="1"/>
</dbReference>
<dbReference type="Pfam" id="PF00456">
    <property type="entry name" value="Transketolase_N"/>
    <property type="match status" value="1"/>
</dbReference>
<evidence type="ECO:0000256" key="11">
    <source>
        <dbReference type="ARBA" id="ARBA00049473"/>
    </source>
</evidence>
<evidence type="ECO:0000256" key="3">
    <source>
        <dbReference type="ARBA" id="ARBA00007131"/>
    </source>
</evidence>
<comment type="catalytic activity">
    <reaction evidence="11 18">
        <text>D-sedoheptulose 7-phosphate + D-glyceraldehyde 3-phosphate = aldehydo-D-ribose 5-phosphate + D-xylulose 5-phosphate</text>
        <dbReference type="Rhea" id="RHEA:10508"/>
        <dbReference type="ChEBI" id="CHEBI:57483"/>
        <dbReference type="ChEBI" id="CHEBI:57737"/>
        <dbReference type="ChEBI" id="CHEBI:58273"/>
        <dbReference type="ChEBI" id="CHEBI:59776"/>
        <dbReference type="EC" id="2.2.1.1"/>
    </reaction>
</comment>
<dbReference type="CDD" id="cd07033">
    <property type="entry name" value="TPP_PYR_DXS_TK_like"/>
    <property type="match status" value="1"/>
</dbReference>
<dbReference type="GO" id="GO:0004802">
    <property type="term" value="F:transketolase activity"/>
    <property type="evidence" value="ECO:0007669"/>
    <property type="project" value="UniProtKB-UniRule"/>
</dbReference>
<evidence type="ECO:0000259" key="19">
    <source>
        <dbReference type="SMART" id="SM00861"/>
    </source>
</evidence>
<feature type="site" description="Important for catalytic activity" evidence="17">
    <location>
        <position position="31"/>
    </location>
</feature>
<evidence type="ECO:0000256" key="12">
    <source>
        <dbReference type="NCBIfam" id="TIGR00232"/>
    </source>
</evidence>
<feature type="binding site" evidence="14">
    <location>
        <position position="402"/>
    </location>
    <ligand>
        <name>substrate</name>
    </ligand>
</feature>
<feature type="binding site" evidence="15">
    <location>
        <position position="71"/>
    </location>
    <ligand>
        <name>thiamine diphosphate</name>
        <dbReference type="ChEBI" id="CHEBI:58937"/>
    </ligand>
</feature>
<comment type="similarity">
    <text evidence="3 18">Belongs to the transketolase family.</text>
</comment>
<evidence type="ECO:0000256" key="17">
    <source>
        <dbReference type="PIRSR" id="PIRSR605478-5"/>
    </source>
</evidence>
<keyword evidence="10 15" id="KW-0786">Thiamine pyrophosphate</keyword>
<sequence>MNHAANAVDTQCINTIRTLAMDAVQKANSGHPGTPMGLAPVGYTLWSRFLRYHPDHPDWPNRDRFVLSVGHASMLLYSLLHLAGVVEIDAHGKRSGQPAISLDDIKQFRQMSSKTPGHPEYRMTTGVETTTGPLGQGCANSVGMAMAERWLAKRFNHDDQVLFDYNVYTLCGDGDMMEGISSEAASIAGHLKLDNLCWIYDNNTISIEGHTELAFSEDVIKRFQAYGWHTLHVTDANNLLALSDALSTFQKNTGAPTLIVVDSVIGYGSPHKHNTASAHGEPLGEEEIRLTKAAYGWPEDSSFLVPDEARTVLRDALLARSKPLYEQWTQTLSHLEQYEPELADELRRMRAGEMPEHWQDPLPSFASDAKGVASRAAGGEVLNAFAQQIPWLLGGSADLSPSTKTNLTFDGAGRFSAENYGGRNLHFGIREHAMGAIANGMALSYLRPYTSTFLVFSDYMKPPIRLAAIMELPVVFVFTHDSIGVGEDGPTHQPIEHLTQLRATPGLLTLRPGDANETLEAWKIALAQTHRPTCVVLSRQNLPTLDRTKYSAASGTSRGAYVLAGAEKPQVILIATGSEVSLAVDAYEQLKSEGVAAQVVSMPSWELFEEQDQAYRDSVLPPTVKARLVVEQAGPLGWDRYVGQTGAKVVMNSFGASAPLAKLQAKFGFTLENVVKLAKEQVKLNATG</sequence>
<feature type="binding site" evidence="14">
    <location>
        <position position="31"/>
    </location>
    <ligand>
        <name>substrate</name>
    </ligand>
</feature>
<evidence type="ECO:0000256" key="6">
    <source>
        <dbReference type="ARBA" id="ARBA00022679"/>
    </source>
</evidence>
<reference evidence="20 21" key="1">
    <citation type="submission" date="2020-04" db="EMBL/GenBank/DDBJ databases">
        <title>Molecular characterization of pseudomonads from Agaricus bisporus reveal novel blotch 2 pathogens in Western Europe.</title>
        <authorList>
            <person name="Taparia T."/>
            <person name="Krijger M."/>
            <person name="Haynes E."/>
            <person name="Elpinstone J.G."/>
            <person name="Noble R."/>
            <person name="Van Der Wolf J."/>
        </authorList>
    </citation>
    <scope>NUCLEOTIDE SEQUENCE [LARGE SCALE GENOMIC DNA]</scope>
    <source>
        <strain evidence="20 21">IPO3782</strain>
    </source>
</reference>
<dbReference type="InterPro" id="IPR055152">
    <property type="entry name" value="Transketolase-like_C_2"/>
</dbReference>
<dbReference type="PROSITE" id="PS00802">
    <property type="entry name" value="TRANSKETOLASE_2"/>
    <property type="match status" value="1"/>
</dbReference>
<evidence type="ECO:0000256" key="5">
    <source>
        <dbReference type="ARBA" id="ARBA00013152"/>
    </source>
</evidence>
<evidence type="ECO:0000256" key="18">
    <source>
        <dbReference type="RuleBase" id="RU004996"/>
    </source>
</evidence>
<dbReference type="Pfam" id="PF02779">
    <property type="entry name" value="Transket_pyr"/>
    <property type="match status" value="1"/>
</dbReference>
<evidence type="ECO:0000256" key="7">
    <source>
        <dbReference type="ARBA" id="ARBA00022723"/>
    </source>
</evidence>
<evidence type="ECO:0000256" key="10">
    <source>
        <dbReference type="ARBA" id="ARBA00023052"/>
    </source>
</evidence>
<feature type="binding site" evidence="16">
    <location>
        <position position="205"/>
    </location>
    <ligand>
        <name>Mg(2+)</name>
        <dbReference type="ChEBI" id="CHEBI:18420"/>
    </ligand>
</feature>
<dbReference type="InterPro" id="IPR020826">
    <property type="entry name" value="Transketolase_BS"/>
</dbReference>
<dbReference type="PROSITE" id="PS00801">
    <property type="entry name" value="TRANSKETOLASE_1"/>
    <property type="match status" value="1"/>
</dbReference>
<dbReference type="SUPFAM" id="SSF52518">
    <property type="entry name" value="Thiamin diphosphate-binding fold (THDP-binding)"/>
    <property type="match status" value="2"/>
</dbReference>
<dbReference type="Pfam" id="PF22613">
    <property type="entry name" value="Transketolase_C_1"/>
    <property type="match status" value="1"/>
</dbReference>
<feature type="binding site" evidence="14">
    <location>
        <position position="488"/>
    </location>
    <ligand>
        <name>substrate</name>
    </ligand>
</feature>
<keyword evidence="7 16" id="KW-0479">Metal-binding</keyword>
<feature type="binding site" evidence="15">
    <location>
        <position position="174"/>
    </location>
    <ligand>
        <name>thiamine diphosphate</name>
        <dbReference type="ChEBI" id="CHEBI:58937"/>
    </ligand>
</feature>
<dbReference type="GO" id="GO:0046872">
    <property type="term" value="F:metal ion binding"/>
    <property type="evidence" value="ECO:0007669"/>
    <property type="project" value="UniProtKB-KW"/>
</dbReference>
<comment type="cofactor">
    <cofactor evidence="15">
        <name>thiamine diphosphate</name>
        <dbReference type="ChEBI" id="CHEBI:58937"/>
    </cofactor>
    <text evidence="15">Binds 1 thiamine pyrophosphate per subunit. During the reaction, the substrate forms a covalent intermediate with the cofactor.</text>
</comment>
<evidence type="ECO:0000256" key="16">
    <source>
        <dbReference type="PIRSR" id="PIRSR605478-4"/>
    </source>
</evidence>
<dbReference type="SMART" id="SM00861">
    <property type="entry name" value="Transket_pyr"/>
    <property type="match status" value="1"/>
</dbReference>
<feature type="binding site" evidence="15">
    <location>
        <position position="279"/>
    </location>
    <ligand>
        <name>thiamine diphosphate</name>
        <dbReference type="ChEBI" id="CHEBI:58937"/>
    </ligand>
</feature>
<feature type="binding site" evidence="16">
    <location>
        <position position="173"/>
    </location>
    <ligand>
        <name>Mg(2+)</name>
        <dbReference type="ChEBI" id="CHEBI:18420"/>
    </ligand>
</feature>
<feature type="site" description="Important for catalytic activity" evidence="17">
    <location>
        <position position="279"/>
    </location>
</feature>
<dbReference type="EC" id="2.2.1.1" evidence="5 12"/>
<evidence type="ECO:0000256" key="4">
    <source>
        <dbReference type="ARBA" id="ARBA00011738"/>
    </source>
</evidence>